<proteinExistence type="predicted"/>
<dbReference type="EMBL" id="JAHBAY010000010">
    <property type="protein sequence ID" value="MBT0771815.1"/>
    <property type="molecule type" value="Genomic_DNA"/>
</dbReference>
<dbReference type="RefSeq" id="WP_214158186.1">
    <property type="nucleotide sequence ID" value="NZ_JAHBAY010000010.1"/>
</dbReference>
<reference evidence="1 2" key="1">
    <citation type="submission" date="2021-05" db="EMBL/GenBank/DDBJ databases">
        <title>Kineosporia and Streptomyces sp. nov. two new marine actinobacteria isolated from Coral.</title>
        <authorList>
            <person name="Buangrab K."/>
            <person name="Sutthacheep M."/>
            <person name="Yeemin T."/>
            <person name="Harunari E."/>
            <person name="Igarashi Y."/>
            <person name="Kanchanasin P."/>
            <person name="Tanasupawat S."/>
            <person name="Phongsopitanun W."/>
        </authorList>
    </citation>
    <scope>NUCLEOTIDE SEQUENCE [LARGE SCALE GENOMIC DNA]</scope>
    <source>
        <strain evidence="1 2">J2-2</strain>
    </source>
</reference>
<sequence>MADYLVGQDAISVHRKTTTAGVADSVTFAGRRLTAEVTNWSAADDAVLFFTVDGSDPAVDGDRTTALGPGGIVEVEDRRRSNDTLIRLVSAVPVTYSVTAAAYR</sequence>
<evidence type="ECO:0000313" key="1">
    <source>
        <dbReference type="EMBL" id="MBT0771815.1"/>
    </source>
</evidence>
<dbReference type="Proteomes" id="UP001197247">
    <property type="component" value="Unassembled WGS sequence"/>
</dbReference>
<evidence type="ECO:0000313" key="2">
    <source>
        <dbReference type="Proteomes" id="UP001197247"/>
    </source>
</evidence>
<organism evidence="1 2">
    <name type="scientific">Kineosporia corallincola</name>
    <dbReference type="NCBI Taxonomy" id="2835133"/>
    <lineage>
        <taxon>Bacteria</taxon>
        <taxon>Bacillati</taxon>
        <taxon>Actinomycetota</taxon>
        <taxon>Actinomycetes</taxon>
        <taxon>Kineosporiales</taxon>
        <taxon>Kineosporiaceae</taxon>
        <taxon>Kineosporia</taxon>
    </lineage>
</organism>
<comment type="caution">
    <text evidence="1">The sequence shown here is derived from an EMBL/GenBank/DDBJ whole genome shotgun (WGS) entry which is preliminary data.</text>
</comment>
<protein>
    <submittedName>
        <fullName evidence="1">Uncharacterized protein</fullName>
    </submittedName>
</protein>
<gene>
    <name evidence="1" type="ORF">KIH74_22935</name>
</gene>
<name>A0ABS5TL29_9ACTN</name>
<keyword evidence="2" id="KW-1185">Reference proteome</keyword>
<accession>A0ABS5TL29</accession>